<dbReference type="GO" id="GO:0043328">
    <property type="term" value="P:protein transport to vacuole involved in ubiquitin-dependent protein catabolic process via the multivesicular body sorting pathway"/>
    <property type="evidence" value="ECO:0007669"/>
    <property type="project" value="InterPro"/>
</dbReference>
<dbReference type="EMBL" id="KI913960">
    <property type="protein sequence ID" value="ETW03179.1"/>
    <property type="molecule type" value="Genomic_DNA"/>
</dbReference>
<dbReference type="RefSeq" id="XP_008868563.1">
    <property type="nucleotide sequence ID" value="XM_008870341.1"/>
</dbReference>
<dbReference type="Pfam" id="PF00790">
    <property type="entry name" value="VHS"/>
    <property type="match status" value="1"/>
</dbReference>
<dbReference type="SUPFAM" id="SSF48464">
    <property type="entry name" value="ENTH/VHS domain"/>
    <property type="match status" value="1"/>
</dbReference>
<dbReference type="AlphaFoldDB" id="A0A024UA78"/>
<protein>
    <recommendedName>
        <fullName evidence="1">VHS domain-containing protein</fullName>
    </recommendedName>
</protein>
<dbReference type="STRING" id="157072.A0A024UA78"/>
<sequence>MVNPSTEESGKVDGRRRNTSMYLPRLVSATATSVKAPKMHGISQLSLHATVKRPDMMFYPDEHTFLAKFPPTWPVHMASAYSDAEQDVGGLVDTICSGEVSNPDWINILELCDLVSCSSSHAEETARSLQRVLGRRVGNDEQSVSLALLVSESVLNNCPGFYNYLANRVFLQEVVALVNHTSLDVRERASRMLQEWSTNYPSQPIFRDTYQQLRGQGVAFPSTPLSPSSSAARDFAIPSTDLDKHPAPTIPPSLAAEFQKLNRDLVTVQEKIQTYETLVSLATAGANDDLDDVLDFLQQCQPRMNTLIEAGLAGKLDERTLEICLTVNDRLIGVLEGTACTSTSATLECKPAAYCNNEPDYRSGPMAHLMPAPAPARFTRSDAG</sequence>
<proteinExistence type="predicted"/>
<accession>A0A024UA78</accession>
<dbReference type="VEuPathDB" id="FungiDB:H310_05596"/>
<dbReference type="Gene3D" id="1.25.40.90">
    <property type="match status" value="1"/>
</dbReference>
<evidence type="ECO:0000313" key="2">
    <source>
        <dbReference type="EMBL" id="ETW03179.1"/>
    </source>
</evidence>
<dbReference type="PANTHER" id="PTHR46646">
    <property type="entry name" value="TOM1-LIKE PROTEIN 1"/>
    <property type="match status" value="1"/>
</dbReference>
<dbReference type="GO" id="GO:0043130">
    <property type="term" value="F:ubiquitin binding"/>
    <property type="evidence" value="ECO:0007669"/>
    <property type="project" value="InterPro"/>
</dbReference>
<name>A0A024UA78_9STRA</name>
<dbReference type="InterPro" id="IPR002014">
    <property type="entry name" value="VHS_dom"/>
</dbReference>
<gene>
    <name evidence="2" type="ORF">H310_05596</name>
</gene>
<organism evidence="2">
    <name type="scientific">Aphanomyces invadans</name>
    <dbReference type="NCBI Taxonomy" id="157072"/>
    <lineage>
        <taxon>Eukaryota</taxon>
        <taxon>Sar</taxon>
        <taxon>Stramenopiles</taxon>
        <taxon>Oomycota</taxon>
        <taxon>Saprolegniomycetes</taxon>
        <taxon>Saprolegniales</taxon>
        <taxon>Verrucalvaceae</taxon>
        <taxon>Aphanomyces</taxon>
    </lineage>
</organism>
<dbReference type="OrthoDB" id="2018246at2759"/>
<dbReference type="InterPro" id="IPR008942">
    <property type="entry name" value="ENTH_VHS"/>
</dbReference>
<dbReference type="CDD" id="cd03561">
    <property type="entry name" value="VHS"/>
    <property type="match status" value="1"/>
</dbReference>
<dbReference type="GO" id="GO:0035091">
    <property type="term" value="F:phosphatidylinositol binding"/>
    <property type="evidence" value="ECO:0007669"/>
    <property type="project" value="InterPro"/>
</dbReference>
<dbReference type="SMART" id="SM00288">
    <property type="entry name" value="VHS"/>
    <property type="match status" value="1"/>
</dbReference>
<dbReference type="InterPro" id="IPR044836">
    <property type="entry name" value="TOL_plant"/>
</dbReference>
<dbReference type="PROSITE" id="PS50179">
    <property type="entry name" value="VHS"/>
    <property type="match status" value="1"/>
</dbReference>
<evidence type="ECO:0000259" key="1">
    <source>
        <dbReference type="PROSITE" id="PS50179"/>
    </source>
</evidence>
<feature type="domain" description="VHS" evidence="1">
    <location>
        <begin position="95"/>
        <end position="221"/>
    </location>
</feature>
<reference evidence="2" key="1">
    <citation type="submission" date="2013-12" db="EMBL/GenBank/DDBJ databases">
        <title>The Genome Sequence of Aphanomyces invadans NJM9701.</title>
        <authorList>
            <consortium name="The Broad Institute Genomics Platform"/>
            <person name="Russ C."/>
            <person name="Tyler B."/>
            <person name="van West P."/>
            <person name="Dieguez-Uribeondo J."/>
            <person name="Young S.K."/>
            <person name="Zeng Q."/>
            <person name="Gargeya S."/>
            <person name="Fitzgerald M."/>
            <person name="Abouelleil A."/>
            <person name="Alvarado L."/>
            <person name="Chapman S.B."/>
            <person name="Gainer-Dewar J."/>
            <person name="Goldberg J."/>
            <person name="Griggs A."/>
            <person name="Gujja S."/>
            <person name="Hansen M."/>
            <person name="Howarth C."/>
            <person name="Imamovic A."/>
            <person name="Ireland A."/>
            <person name="Larimer J."/>
            <person name="McCowan C."/>
            <person name="Murphy C."/>
            <person name="Pearson M."/>
            <person name="Poon T.W."/>
            <person name="Priest M."/>
            <person name="Roberts A."/>
            <person name="Saif S."/>
            <person name="Shea T."/>
            <person name="Sykes S."/>
            <person name="Wortman J."/>
            <person name="Nusbaum C."/>
            <person name="Birren B."/>
        </authorList>
    </citation>
    <scope>NUCLEOTIDE SEQUENCE [LARGE SCALE GENOMIC DNA]</scope>
    <source>
        <strain evidence="2">NJM9701</strain>
    </source>
</reference>
<dbReference type="PANTHER" id="PTHR46646:SF1">
    <property type="entry name" value="TOM1-LIKE PROTEIN 1"/>
    <property type="match status" value="1"/>
</dbReference>
<dbReference type="GeneID" id="20082646"/>